<dbReference type="Proteomes" id="UP000094236">
    <property type="component" value="Unassembled WGS sequence"/>
</dbReference>
<evidence type="ECO:0000313" key="2">
    <source>
        <dbReference type="Proteomes" id="UP000094236"/>
    </source>
</evidence>
<dbReference type="STRING" id="669874.A0A1E4TQ90"/>
<gene>
    <name evidence="1" type="ORF">PACTADRAFT_35671</name>
</gene>
<protein>
    <recommendedName>
        <fullName evidence="3">Mitochondrial outer membrane transport complex Sam37/metaxin N-terminal domain-containing protein</fullName>
    </recommendedName>
</protein>
<sequence length="353" mass="40337">MASISSSSSSSSSSIWRVPEPIKAVFDTFPLKTYSANKKSDLTLFPQNTTNKFELIKKDQDQSQFSSQGNFQLGVYNVSKYVKDPNVLIPTDPICLSTLLIINLRNGLLLPKVKFPEGDNGNIKNNNFITILSYHASYDGELPLLIEDNSGKNLQKSIKSTSLINDLNLTRCTDNKEFFKCQVVDSILYDCWVITVLYELSDLQKLKIYTDLLNDKENSMVLDTLTLNDLLASTLITRFSFNIRNENLASYWSNNNLIKNLVYRRSLLAKIEMEKNSIFRKTLEILEIFEQELAKSNFFLEENNKELPSILDCKIAGLVYCILQWCEGSKLYAMINTLPNLKSHCYRCIDKCI</sequence>
<dbReference type="OrthoDB" id="198787at2759"/>
<dbReference type="Pfam" id="PF10806">
    <property type="entry name" value="SAM35"/>
    <property type="match status" value="1"/>
</dbReference>
<keyword evidence="2" id="KW-1185">Reference proteome</keyword>
<dbReference type="InterPro" id="IPR021211">
    <property type="entry name" value="SAM35"/>
</dbReference>
<reference evidence="2" key="1">
    <citation type="submission" date="2016-05" db="EMBL/GenBank/DDBJ databases">
        <title>Comparative genomics of biotechnologically important yeasts.</title>
        <authorList>
            <consortium name="DOE Joint Genome Institute"/>
            <person name="Riley R."/>
            <person name="Haridas S."/>
            <person name="Wolfe K.H."/>
            <person name="Lopes M.R."/>
            <person name="Hittinger C.T."/>
            <person name="Goker M."/>
            <person name="Salamov A."/>
            <person name="Wisecaver J."/>
            <person name="Long T.M."/>
            <person name="Aerts A.L."/>
            <person name="Barry K."/>
            <person name="Choi C."/>
            <person name="Clum A."/>
            <person name="Coughlan A.Y."/>
            <person name="Deshpande S."/>
            <person name="Douglass A.P."/>
            <person name="Hanson S.J."/>
            <person name="Klenk H.-P."/>
            <person name="Labutti K."/>
            <person name="Lapidus A."/>
            <person name="Lindquist E."/>
            <person name="Lipzen A."/>
            <person name="Meier-Kolthoff J.P."/>
            <person name="Ohm R.A."/>
            <person name="Otillar R.P."/>
            <person name="Pangilinan J."/>
            <person name="Peng Y."/>
            <person name="Rokas A."/>
            <person name="Rosa C.A."/>
            <person name="Scheuner C."/>
            <person name="Sibirny A.A."/>
            <person name="Slot J.C."/>
            <person name="Stielow J.B."/>
            <person name="Sun H."/>
            <person name="Kurtzman C.P."/>
            <person name="Blackwell M."/>
            <person name="Grigoriev I.V."/>
            <person name="Jeffries T.W."/>
        </authorList>
    </citation>
    <scope>NUCLEOTIDE SEQUENCE [LARGE SCALE GENOMIC DNA]</scope>
    <source>
        <strain evidence="2">NRRL Y-2460</strain>
    </source>
</reference>
<accession>A0A1E4TQ90</accession>
<evidence type="ECO:0008006" key="3">
    <source>
        <dbReference type="Google" id="ProtNLM"/>
    </source>
</evidence>
<dbReference type="AlphaFoldDB" id="A0A1E4TQ90"/>
<evidence type="ECO:0000313" key="1">
    <source>
        <dbReference type="EMBL" id="ODV93926.1"/>
    </source>
</evidence>
<name>A0A1E4TQ90_PACTA</name>
<proteinExistence type="predicted"/>
<organism evidence="1 2">
    <name type="scientific">Pachysolen tannophilus NRRL Y-2460</name>
    <dbReference type="NCBI Taxonomy" id="669874"/>
    <lineage>
        <taxon>Eukaryota</taxon>
        <taxon>Fungi</taxon>
        <taxon>Dikarya</taxon>
        <taxon>Ascomycota</taxon>
        <taxon>Saccharomycotina</taxon>
        <taxon>Pichiomycetes</taxon>
        <taxon>Pachysolenaceae</taxon>
        <taxon>Pachysolen</taxon>
    </lineage>
</organism>
<dbReference type="EMBL" id="KV454017">
    <property type="protein sequence ID" value="ODV93926.1"/>
    <property type="molecule type" value="Genomic_DNA"/>
</dbReference>